<gene>
    <name evidence="1" type="ORF">10RS306A_gene4599</name>
</gene>
<name>A0A977TEP1_9CAUD</name>
<proteinExistence type="predicted"/>
<sequence length="176" mass="19008">MRASHEGRLGGQDAHAVVAFETRAQEALVVLVDPLDQLPVGDGLPLAHTGACGLVARQDVLAPVPIVREAHDQLRGGPAAVAACQGFERGLEGVDAVLHIRPRCQDAIFPFDHAGGVGRSLESEEVSVDQETEALFAHCCWVLTRDRPSCVTNHLPRFRPIVMQVIRPREAASAMW</sequence>
<evidence type="ECO:0000313" key="1">
    <source>
        <dbReference type="EMBL" id="UXQ84879.1"/>
    </source>
</evidence>
<keyword evidence="2" id="KW-1185">Reference proteome</keyword>
<organism evidence="1 2">
    <name type="scientific">Ralstonia phage 10RS306A</name>
    <dbReference type="NCBI Taxonomy" id="2968818"/>
    <lineage>
        <taxon>Viruses</taxon>
        <taxon>Duplodnaviria</taxon>
        <taxon>Heunggongvirae</taxon>
        <taxon>Uroviricota</taxon>
        <taxon>Caudoviricetes</taxon>
        <taxon>Autographivirales</taxon>
        <taxon>Autotranscriptaviridae</taxon>
        <taxon>Serkorvirus</taxon>
        <taxon>Serkorvirus 10RS306A</taxon>
    </lineage>
</organism>
<reference evidence="1 2" key="1">
    <citation type="submission" date="2022-08" db="EMBL/GenBank/DDBJ databases">
        <authorList>
            <person name="Chen G.D."/>
        </authorList>
    </citation>
    <scope>NUCLEOTIDE SEQUENCE [LARGE SCALE GENOMIC DNA]</scope>
</reference>
<accession>A0A977TEP1</accession>
<protein>
    <submittedName>
        <fullName evidence="1">Uncharacterized protein</fullName>
    </submittedName>
</protein>
<evidence type="ECO:0000313" key="2">
    <source>
        <dbReference type="Proteomes" id="UP001060584"/>
    </source>
</evidence>
<dbReference type="EMBL" id="OP313111">
    <property type="protein sequence ID" value="UXQ84879.1"/>
    <property type="molecule type" value="Genomic_DNA"/>
</dbReference>
<dbReference type="Proteomes" id="UP001060584">
    <property type="component" value="Segment"/>
</dbReference>